<evidence type="ECO:0000313" key="1">
    <source>
        <dbReference type="EMBL" id="WEK04572.1"/>
    </source>
</evidence>
<proteinExistence type="predicted"/>
<dbReference type="InterPro" id="IPR006498">
    <property type="entry name" value="Tail_tube"/>
</dbReference>
<sequence length="172" mass="18829">MQPLYQLTAVDVRRALETGTSRATNITKLAMPGLKFAGAEHNPGGGVLAVNFAQPRLEALEPKFETKGLDLDVFRGLGTSGKWIFAGAYREKRPGGGKTVGARAVIEGAITSWEPDESDPAELQGCNHLFTEVTHYELVLDGRELFYIDFHENVLRVDGVDLFEADRRALGI</sequence>
<gene>
    <name evidence="1" type="ORF">P0Y65_20750</name>
</gene>
<dbReference type="AlphaFoldDB" id="A0AAJ5VUI5"/>
<accession>A0AAJ5VUI5</accession>
<reference evidence="1" key="1">
    <citation type="submission" date="2023-03" db="EMBL/GenBank/DDBJ databases">
        <title>Andean soil-derived lignocellulolytic bacterial consortium as a source of novel taxa and putative plastic-active enzymes.</title>
        <authorList>
            <person name="Diaz-Garcia L."/>
            <person name="Chuvochina M."/>
            <person name="Feuerriegel G."/>
            <person name="Bunk B."/>
            <person name="Sproer C."/>
            <person name="Streit W.R."/>
            <person name="Rodriguez L.M."/>
            <person name="Overmann J."/>
            <person name="Jimenez D.J."/>
        </authorList>
    </citation>
    <scope>NUCLEOTIDE SEQUENCE</scope>
    <source>
        <strain evidence="1">MAG 4196</strain>
    </source>
</reference>
<protein>
    <submittedName>
        <fullName evidence="1">Phage major tail tube protein</fullName>
    </submittedName>
</protein>
<name>A0AAJ5VUI5_9HYPH</name>
<organism evidence="1 2">
    <name type="scientific">Candidatus Devosia phytovorans</name>
    <dbReference type="NCBI Taxonomy" id="3121372"/>
    <lineage>
        <taxon>Bacteria</taxon>
        <taxon>Pseudomonadati</taxon>
        <taxon>Pseudomonadota</taxon>
        <taxon>Alphaproteobacteria</taxon>
        <taxon>Hyphomicrobiales</taxon>
        <taxon>Devosiaceae</taxon>
        <taxon>Devosia</taxon>
    </lineage>
</organism>
<dbReference type="Proteomes" id="UP001217476">
    <property type="component" value="Chromosome"/>
</dbReference>
<evidence type="ECO:0000313" key="2">
    <source>
        <dbReference type="Proteomes" id="UP001217476"/>
    </source>
</evidence>
<dbReference type="Pfam" id="PF04985">
    <property type="entry name" value="Phage_tube"/>
    <property type="match status" value="1"/>
</dbReference>
<dbReference type="EMBL" id="CP119312">
    <property type="protein sequence ID" value="WEK04572.1"/>
    <property type="molecule type" value="Genomic_DNA"/>
</dbReference>